<evidence type="ECO:0000313" key="3">
    <source>
        <dbReference type="Proteomes" id="UP000282084"/>
    </source>
</evidence>
<dbReference type="AlphaFoldDB" id="A0A495W0G9"/>
<gene>
    <name evidence="2" type="ORF">C8E97_3150</name>
</gene>
<dbReference type="EMBL" id="RBXO01000001">
    <property type="protein sequence ID" value="RKT54507.1"/>
    <property type="molecule type" value="Genomic_DNA"/>
</dbReference>
<evidence type="ECO:0000313" key="2">
    <source>
        <dbReference type="EMBL" id="RKT54507.1"/>
    </source>
</evidence>
<sequence length="104" mass="11337">MTTSRSTSRGSRKRTGIIGYLGNIVDDTKEYLDDVLDRGHEIDHDLRRTTRRAFRGEDDTADDVAALREELDELAGRLEELAGAQAGTSSGQGQSAQGQQKKGS</sequence>
<keyword evidence="3" id="KW-1185">Reference proteome</keyword>
<feature type="compositionally biased region" description="Low complexity" evidence="1">
    <location>
        <begin position="82"/>
        <end position="104"/>
    </location>
</feature>
<organism evidence="2 3">
    <name type="scientific">Saccharothrix australiensis</name>
    <dbReference type="NCBI Taxonomy" id="2072"/>
    <lineage>
        <taxon>Bacteria</taxon>
        <taxon>Bacillati</taxon>
        <taxon>Actinomycetota</taxon>
        <taxon>Actinomycetes</taxon>
        <taxon>Pseudonocardiales</taxon>
        <taxon>Pseudonocardiaceae</taxon>
        <taxon>Saccharothrix</taxon>
    </lineage>
</organism>
<dbReference type="Proteomes" id="UP000282084">
    <property type="component" value="Unassembled WGS sequence"/>
</dbReference>
<accession>A0A495W0G9</accession>
<reference evidence="2" key="1">
    <citation type="submission" date="2018-10" db="EMBL/GenBank/DDBJ databases">
        <title>Sequencing the genomes of 1000 actinobacteria strains.</title>
        <authorList>
            <person name="Klenk H.-P."/>
        </authorList>
    </citation>
    <scope>NUCLEOTIDE SEQUENCE [LARGE SCALE GENOMIC DNA]</scope>
    <source>
        <strain evidence="2">DSM 43800</strain>
    </source>
</reference>
<dbReference type="RefSeq" id="WP_121006182.1">
    <property type="nucleotide sequence ID" value="NZ_RBXO01000001.1"/>
</dbReference>
<comment type="caution">
    <text evidence="2">The sequence shown here is derived from an EMBL/GenBank/DDBJ whole genome shotgun (WGS) entry which is preliminary data.</text>
</comment>
<proteinExistence type="predicted"/>
<dbReference type="OrthoDB" id="9956098at2"/>
<feature type="region of interest" description="Disordered" evidence="1">
    <location>
        <begin position="79"/>
        <end position="104"/>
    </location>
</feature>
<name>A0A495W0G9_9PSEU</name>
<protein>
    <submittedName>
        <fullName evidence="2">Uncharacterized protein</fullName>
    </submittedName>
</protein>
<evidence type="ECO:0000256" key="1">
    <source>
        <dbReference type="SAM" id="MobiDB-lite"/>
    </source>
</evidence>